<dbReference type="GO" id="GO:0034587">
    <property type="term" value="P:piRNA processing"/>
    <property type="evidence" value="ECO:0007669"/>
    <property type="project" value="TreeGrafter"/>
</dbReference>
<proteinExistence type="predicted"/>
<organism evidence="4 5">
    <name type="scientific">Aromia moschata</name>
    <dbReference type="NCBI Taxonomy" id="1265417"/>
    <lineage>
        <taxon>Eukaryota</taxon>
        <taxon>Metazoa</taxon>
        <taxon>Ecdysozoa</taxon>
        <taxon>Arthropoda</taxon>
        <taxon>Hexapoda</taxon>
        <taxon>Insecta</taxon>
        <taxon>Pterygota</taxon>
        <taxon>Neoptera</taxon>
        <taxon>Endopterygota</taxon>
        <taxon>Coleoptera</taxon>
        <taxon>Polyphaga</taxon>
        <taxon>Cucujiformia</taxon>
        <taxon>Chrysomeloidea</taxon>
        <taxon>Cerambycidae</taxon>
        <taxon>Cerambycinae</taxon>
        <taxon>Callichromatini</taxon>
        <taxon>Aromia</taxon>
    </lineage>
</organism>
<comment type="caution">
    <text evidence="4">The sequence shown here is derived from an EMBL/GenBank/DDBJ whole genome shotgun (WGS) entry which is preliminary data.</text>
</comment>
<keyword evidence="5" id="KW-1185">Reference proteome</keyword>
<dbReference type="Gene3D" id="1.10.30.10">
    <property type="entry name" value="High mobility group box domain"/>
    <property type="match status" value="1"/>
</dbReference>
<evidence type="ECO:0000313" key="5">
    <source>
        <dbReference type="Proteomes" id="UP001162162"/>
    </source>
</evidence>
<name>A0AAV8YJC8_9CUCU</name>
<dbReference type="InterPro" id="IPR009071">
    <property type="entry name" value="HMG_box_dom"/>
</dbReference>
<feature type="coiled-coil region" evidence="1">
    <location>
        <begin position="60"/>
        <end position="91"/>
    </location>
</feature>
<dbReference type="InterPro" id="IPR036910">
    <property type="entry name" value="HMG_box_dom_sf"/>
</dbReference>
<dbReference type="EMBL" id="JAPWTK010000091">
    <property type="protein sequence ID" value="KAJ8950999.1"/>
    <property type="molecule type" value="Genomic_DNA"/>
</dbReference>
<gene>
    <name evidence="4" type="ORF">NQ318_006383</name>
</gene>
<evidence type="ECO:0000256" key="2">
    <source>
        <dbReference type="SAM" id="MobiDB-lite"/>
    </source>
</evidence>
<dbReference type="SUPFAM" id="SSF47095">
    <property type="entry name" value="HMG-box"/>
    <property type="match status" value="1"/>
</dbReference>
<feature type="region of interest" description="Disordered" evidence="2">
    <location>
        <begin position="1"/>
        <end position="24"/>
    </location>
</feature>
<feature type="domain" description="HMG box" evidence="3">
    <location>
        <begin position="10"/>
        <end position="49"/>
    </location>
</feature>
<dbReference type="PANTHER" id="PTHR21358:SF4">
    <property type="entry name" value="PROTEIN MAELSTROM HOMOLOG"/>
    <property type="match status" value="1"/>
</dbReference>
<evidence type="ECO:0000313" key="4">
    <source>
        <dbReference type="EMBL" id="KAJ8950999.1"/>
    </source>
</evidence>
<dbReference type="AlphaFoldDB" id="A0AAV8YJC8"/>
<accession>A0AAV8YJC8</accession>
<dbReference type="PANTHER" id="PTHR21358">
    <property type="entry name" value="PROTEIN MAELSTROM HOMOLOG"/>
    <property type="match status" value="1"/>
</dbReference>
<dbReference type="GO" id="GO:0005634">
    <property type="term" value="C:nucleus"/>
    <property type="evidence" value="ECO:0007669"/>
    <property type="project" value="UniProtKB-ARBA"/>
</dbReference>
<dbReference type="GO" id="GO:0043565">
    <property type="term" value="F:sequence-specific DNA binding"/>
    <property type="evidence" value="ECO:0007669"/>
    <property type="project" value="TreeGrafter"/>
</dbReference>
<evidence type="ECO:0000256" key="1">
    <source>
        <dbReference type="SAM" id="Coils"/>
    </source>
</evidence>
<keyword evidence="1" id="KW-0175">Coiled coil</keyword>
<dbReference type="InterPro" id="IPR039259">
    <property type="entry name" value="Protein_maelstrom"/>
</dbReference>
<protein>
    <recommendedName>
        <fullName evidence="3">HMG box domain-containing protein</fullName>
    </recommendedName>
</protein>
<reference evidence="4" key="1">
    <citation type="journal article" date="2023" name="Insect Mol. Biol.">
        <title>Genome sequencing provides insights into the evolution of gene families encoding plant cell wall-degrading enzymes in longhorned beetles.</title>
        <authorList>
            <person name="Shin N.R."/>
            <person name="Okamura Y."/>
            <person name="Kirsch R."/>
            <person name="Pauchet Y."/>
        </authorList>
    </citation>
    <scope>NUCLEOTIDE SEQUENCE</scope>
    <source>
        <strain evidence="4">AMC_N1</strain>
    </source>
</reference>
<dbReference type="Proteomes" id="UP001162162">
    <property type="component" value="Unassembled WGS sequence"/>
</dbReference>
<dbReference type="GO" id="GO:0045892">
    <property type="term" value="P:negative regulation of DNA-templated transcription"/>
    <property type="evidence" value="ECO:0007669"/>
    <property type="project" value="TreeGrafter"/>
</dbReference>
<dbReference type="GO" id="GO:0007140">
    <property type="term" value="P:male meiotic nuclear division"/>
    <property type="evidence" value="ECO:0007669"/>
    <property type="project" value="TreeGrafter"/>
</dbReference>
<sequence length="112" mass="13299">MLDFKNRQGRSFKSMEEVSTAAGPHWARMTKEQRRPYEEKALMEKNNMRVSKYTSEGLDVEILEKQEREEQKKVEKMKEEINEELKMASRAGRVQNKTFFLIHINTFLLLSS</sequence>
<dbReference type="GO" id="GO:0043186">
    <property type="term" value="C:P granule"/>
    <property type="evidence" value="ECO:0007669"/>
    <property type="project" value="TreeGrafter"/>
</dbReference>
<dbReference type="Pfam" id="PF09011">
    <property type="entry name" value="HMG_box_2"/>
    <property type="match status" value="1"/>
</dbReference>
<dbReference type="GO" id="GO:0007283">
    <property type="term" value="P:spermatogenesis"/>
    <property type="evidence" value="ECO:0007669"/>
    <property type="project" value="TreeGrafter"/>
</dbReference>
<evidence type="ECO:0000259" key="3">
    <source>
        <dbReference type="Pfam" id="PF09011"/>
    </source>
</evidence>